<dbReference type="EMBL" id="JABMIG020000002">
    <property type="protein sequence ID" value="KAL3805608.1"/>
    <property type="molecule type" value="Genomic_DNA"/>
</dbReference>
<gene>
    <name evidence="11" type="ORF">HJC23_005852</name>
</gene>
<sequence length="799" mass="88930">VIQFPPDLASSIIIFCRPSVVQTGHIIPRQRSPTIRENERQPPSLSQCNQSITALWRQEIGIVTERHITRVIISCLSISLTHAFLSVLQTKRANNRLVSDNVFASYNAPYRGRRRTFQAREAVQSDNDTADYPTTRSQLEKMTLKQLKELMLELGIPSRPGNKLKKDVVDYIWDCVNSELMASSDLVKNLMGEDGSEKEKFPGLNGIKQSHDAVSDDLPTSSTNNAPKRKKPGNMPPLSVNTVPDDEEDEEIDHNETPYVLTPKDRIVLDVLERYPPLHDAIIAACAASTDNEVTGGFTNSNRGIESITTSNIDQCSLSTLLYHPPSGLAENDMRQTYHPMLRNTTQSDLDIVFVGTASCTPGITRGVSCTAVRLNWRSSRVYNTANGDVRSEREEDKGSMGTWLFDCGEATQLSIQKTSSIKPGKVSKIFITHCHGDHSFGLPGLLCLMGTDRDRDAPPVEIYGPEGLRMWLRVAIRYSVSRIVPPYRVHELMDVPMAPEWEQGHRRNGRFYFQWKKEGGGHRWGTKGLAGEDPVSWISRAPMINLDPSMDFGEVKGGRDIYPRYDHPQCHDGAPIWEVENDGEVSVYAAPMSHGVPCVGYVIEEHDRPGRLRPENVLSVIERNRDGLISSGVKNPMKVMAVVKNLPVGGTYTFPDGTIIKQEDVVEPPRKGRKLVICGDTADCRALEGLSQGADVLVHEATNTFLHGVDKDGNMRMVTRDAKIHGHSTPLMAGEFAKRINAKKLVLNHFSARYKGDQSLDSITIMTRMERQAMKASGLAEDAVACAWDFMLLPVPRN</sequence>
<keyword evidence="8" id="KW-0862">Zinc</keyword>
<evidence type="ECO:0000256" key="1">
    <source>
        <dbReference type="ARBA" id="ARBA00001947"/>
    </source>
</evidence>
<comment type="subunit">
    <text evidence="2">Homodimer.</text>
</comment>
<dbReference type="InterPro" id="IPR036866">
    <property type="entry name" value="RibonucZ/Hydroxyglut_hydro"/>
</dbReference>
<evidence type="ECO:0000256" key="3">
    <source>
        <dbReference type="ARBA" id="ARBA00022694"/>
    </source>
</evidence>
<dbReference type="GO" id="GO:0004519">
    <property type="term" value="F:endonuclease activity"/>
    <property type="evidence" value="ECO:0007669"/>
    <property type="project" value="UniProtKB-KW"/>
</dbReference>
<name>A0ABD3QYQ4_9STRA</name>
<evidence type="ECO:0000313" key="12">
    <source>
        <dbReference type="Proteomes" id="UP001516023"/>
    </source>
</evidence>
<evidence type="ECO:0000256" key="9">
    <source>
        <dbReference type="SAM" id="MobiDB-lite"/>
    </source>
</evidence>
<comment type="cofactor">
    <cofactor evidence="1">
        <name>Zn(2+)</name>
        <dbReference type="ChEBI" id="CHEBI:29105"/>
    </cofactor>
</comment>
<evidence type="ECO:0000256" key="5">
    <source>
        <dbReference type="ARBA" id="ARBA00022723"/>
    </source>
</evidence>
<reference evidence="11 12" key="1">
    <citation type="journal article" date="2020" name="G3 (Bethesda)">
        <title>Improved Reference Genome for Cyclotella cryptica CCMP332, a Model for Cell Wall Morphogenesis, Salinity Adaptation, and Lipid Production in Diatoms (Bacillariophyta).</title>
        <authorList>
            <person name="Roberts W.R."/>
            <person name="Downey K.M."/>
            <person name="Ruck E.C."/>
            <person name="Traller J.C."/>
            <person name="Alverson A.J."/>
        </authorList>
    </citation>
    <scope>NUCLEOTIDE SEQUENCE [LARGE SCALE GENOMIC DNA]</scope>
    <source>
        <strain evidence="11 12">CCMP332</strain>
    </source>
</reference>
<dbReference type="PANTHER" id="PTHR46018">
    <property type="entry name" value="ZINC PHOSPHODIESTERASE ELAC PROTEIN 1"/>
    <property type="match status" value="1"/>
</dbReference>
<keyword evidence="4" id="KW-0540">Nuclease</keyword>
<protein>
    <recommendedName>
        <fullName evidence="10">Metallo-beta-lactamase domain-containing protein</fullName>
    </recommendedName>
</protein>
<proteinExistence type="inferred from homology"/>
<accession>A0ABD3QYQ4</accession>
<keyword evidence="6" id="KW-0255">Endonuclease</keyword>
<dbReference type="GO" id="GO:0046872">
    <property type="term" value="F:metal ion binding"/>
    <property type="evidence" value="ECO:0007669"/>
    <property type="project" value="UniProtKB-KW"/>
</dbReference>
<evidence type="ECO:0000256" key="6">
    <source>
        <dbReference type="ARBA" id="ARBA00022759"/>
    </source>
</evidence>
<dbReference type="HAMAP" id="MF_01818">
    <property type="entry name" value="RNase_Z_BN"/>
    <property type="match status" value="1"/>
</dbReference>
<dbReference type="GO" id="GO:0016787">
    <property type="term" value="F:hydrolase activity"/>
    <property type="evidence" value="ECO:0007669"/>
    <property type="project" value="UniProtKB-KW"/>
</dbReference>
<comment type="caution">
    <text evidence="11">The sequence shown here is derived from an EMBL/GenBank/DDBJ whole genome shotgun (WGS) entry which is preliminary data.</text>
</comment>
<evidence type="ECO:0000256" key="4">
    <source>
        <dbReference type="ARBA" id="ARBA00022722"/>
    </source>
</evidence>
<keyword evidence="5" id="KW-0479">Metal-binding</keyword>
<dbReference type="AlphaFoldDB" id="A0ABD3QYQ4"/>
<dbReference type="PANTHER" id="PTHR46018:SF2">
    <property type="entry name" value="ZINC PHOSPHODIESTERASE ELAC PROTEIN 1"/>
    <property type="match status" value="1"/>
</dbReference>
<organism evidence="11 12">
    <name type="scientific">Cyclotella cryptica</name>
    <dbReference type="NCBI Taxonomy" id="29204"/>
    <lineage>
        <taxon>Eukaryota</taxon>
        <taxon>Sar</taxon>
        <taxon>Stramenopiles</taxon>
        <taxon>Ochrophyta</taxon>
        <taxon>Bacillariophyta</taxon>
        <taxon>Coscinodiscophyceae</taxon>
        <taxon>Thalassiosirophycidae</taxon>
        <taxon>Stephanodiscales</taxon>
        <taxon>Stephanodiscaceae</taxon>
        <taxon>Cyclotella</taxon>
    </lineage>
</organism>
<feature type="domain" description="Metallo-beta-lactamase" evidence="10">
    <location>
        <begin position="403"/>
        <end position="446"/>
    </location>
</feature>
<feature type="region of interest" description="Disordered" evidence="9">
    <location>
        <begin position="194"/>
        <end position="252"/>
    </location>
</feature>
<feature type="non-terminal residue" evidence="11">
    <location>
        <position position="1"/>
    </location>
</feature>
<dbReference type="GO" id="GO:0008033">
    <property type="term" value="P:tRNA processing"/>
    <property type="evidence" value="ECO:0007669"/>
    <property type="project" value="UniProtKB-KW"/>
</dbReference>
<dbReference type="SUPFAM" id="SSF56281">
    <property type="entry name" value="Metallo-hydrolase/oxidoreductase"/>
    <property type="match status" value="1"/>
</dbReference>
<dbReference type="CDD" id="cd07717">
    <property type="entry name" value="RNaseZ_ZiPD-like_MBL-fold"/>
    <property type="match status" value="1"/>
</dbReference>
<evidence type="ECO:0000259" key="10">
    <source>
        <dbReference type="Pfam" id="PF00753"/>
    </source>
</evidence>
<evidence type="ECO:0000256" key="8">
    <source>
        <dbReference type="ARBA" id="ARBA00022833"/>
    </source>
</evidence>
<keyword evidence="7" id="KW-0378">Hydrolase</keyword>
<evidence type="ECO:0000313" key="11">
    <source>
        <dbReference type="EMBL" id="KAL3805608.1"/>
    </source>
</evidence>
<dbReference type="InterPro" id="IPR001279">
    <property type="entry name" value="Metallo-B-lactamas"/>
</dbReference>
<dbReference type="Gene3D" id="3.60.15.10">
    <property type="entry name" value="Ribonuclease Z/Hydroxyacylglutathione hydrolase-like"/>
    <property type="match status" value="1"/>
</dbReference>
<keyword evidence="12" id="KW-1185">Reference proteome</keyword>
<evidence type="ECO:0000256" key="2">
    <source>
        <dbReference type="ARBA" id="ARBA00011738"/>
    </source>
</evidence>
<evidence type="ECO:0000256" key="7">
    <source>
        <dbReference type="ARBA" id="ARBA00022801"/>
    </source>
</evidence>
<dbReference type="Pfam" id="PF00753">
    <property type="entry name" value="Lactamase_B"/>
    <property type="match status" value="1"/>
</dbReference>
<keyword evidence="3" id="KW-0819">tRNA processing</keyword>
<dbReference type="InterPro" id="IPR013471">
    <property type="entry name" value="RNase_Z/BN"/>
</dbReference>
<dbReference type="Proteomes" id="UP001516023">
    <property type="component" value="Unassembled WGS sequence"/>
</dbReference>